<name>A0AAD9YJR2_COLKA</name>
<dbReference type="EMBL" id="VYYT01000090">
    <property type="protein sequence ID" value="KAK2770751.1"/>
    <property type="molecule type" value="Genomic_DNA"/>
</dbReference>
<keyword evidence="2" id="KW-1185">Reference proteome</keyword>
<sequence>MLHDPSPTASPQQPMILVFVRHSAAAKDGKADAKFHRALSRLALALVSFTVFRNAATSVLLSAACPTQPALRDDATLQEATASTDESAPVKGILDGCRVLMMMAGLVCCHSPDSKIIVVLTSSASVVPRRCCGTERTTWAILCAADWTADCGLWITLRQPRGWLSTYRHRYDDGSTEAGDHGNIRELGLLWARISLSGPNRIAALAESLGLLSSAIVESVAKTDVRCGWSGSPLRCALGWPDEKR</sequence>
<evidence type="ECO:0000313" key="1">
    <source>
        <dbReference type="EMBL" id="KAK2770751.1"/>
    </source>
</evidence>
<proteinExistence type="predicted"/>
<gene>
    <name evidence="1" type="ORF">CKAH01_04258</name>
</gene>
<dbReference type="Proteomes" id="UP001281614">
    <property type="component" value="Unassembled WGS sequence"/>
</dbReference>
<comment type="caution">
    <text evidence="1">The sequence shown here is derived from an EMBL/GenBank/DDBJ whole genome shotgun (WGS) entry which is preliminary data.</text>
</comment>
<evidence type="ECO:0000313" key="2">
    <source>
        <dbReference type="Proteomes" id="UP001281614"/>
    </source>
</evidence>
<protein>
    <submittedName>
        <fullName evidence="1">Uncharacterized protein</fullName>
    </submittedName>
</protein>
<reference evidence="1" key="1">
    <citation type="submission" date="2023-02" db="EMBL/GenBank/DDBJ databases">
        <title>Colletotrichum kahawae CIFC_Que2 genome sequencing and assembly.</title>
        <authorList>
            <person name="Baroncelli R."/>
        </authorList>
    </citation>
    <scope>NUCLEOTIDE SEQUENCE</scope>
    <source>
        <strain evidence="1">CIFC_Que2</strain>
    </source>
</reference>
<dbReference type="AlphaFoldDB" id="A0AAD9YJR2"/>
<organism evidence="1 2">
    <name type="scientific">Colletotrichum kahawae</name>
    <name type="common">Coffee berry disease fungus</name>
    <dbReference type="NCBI Taxonomy" id="34407"/>
    <lineage>
        <taxon>Eukaryota</taxon>
        <taxon>Fungi</taxon>
        <taxon>Dikarya</taxon>
        <taxon>Ascomycota</taxon>
        <taxon>Pezizomycotina</taxon>
        <taxon>Sordariomycetes</taxon>
        <taxon>Hypocreomycetidae</taxon>
        <taxon>Glomerellales</taxon>
        <taxon>Glomerellaceae</taxon>
        <taxon>Colletotrichum</taxon>
        <taxon>Colletotrichum gloeosporioides species complex</taxon>
    </lineage>
</organism>
<accession>A0AAD9YJR2</accession>